<sequence>MADRMRPHASVPVGQINAQSLPTPPPASAMSIDAAEKVCATLYCLPFEELYGLDNCDFPWLLAVKGMGLTLAVDTVRRSIMAVGAEQQRFQCIARLYAWLIPRRIYRTWVLHRLGEALSNTDRTLTCSSFVNAFHTTGSLVAHGSVNTGLALCLTVMVLDDSCWPPECTPICFAMWHGLPYVAVSIWDRTAYIDTYLIALVSVLGALEDCCCGVSDDLDSLHIEAKRRARQSRVQGLEPGLENN</sequence>
<keyword evidence="3" id="KW-1185">Reference proteome</keyword>
<evidence type="ECO:0000313" key="3">
    <source>
        <dbReference type="Proteomes" id="UP000821866"/>
    </source>
</evidence>
<dbReference type="AlphaFoldDB" id="A0A9J6E5L2"/>
<evidence type="ECO:0000313" key="2">
    <source>
        <dbReference type="EMBL" id="KAH8029875.1"/>
    </source>
</evidence>
<feature type="region of interest" description="Disordered" evidence="1">
    <location>
        <begin position="1"/>
        <end position="24"/>
    </location>
</feature>
<reference evidence="2" key="1">
    <citation type="journal article" date="2020" name="Cell">
        <title>Large-Scale Comparative Analyses of Tick Genomes Elucidate Their Genetic Diversity and Vector Capacities.</title>
        <authorList>
            <consortium name="Tick Genome and Microbiome Consortium (TIGMIC)"/>
            <person name="Jia N."/>
            <person name="Wang J."/>
            <person name="Shi W."/>
            <person name="Du L."/>
            <person name="Sun Y."/>
            <person name="Zhan W."/>
            <person name="Jiang J.F."/>
            <person name="Wang Q."/>
            <person name="Zhang B."/>
            <person name="Ji P."/>
            <person name="Bell-Sakyi L."/>
            <person name="Cui X.M."/>
            <person name="Yuan T.T."/>
            <person name="Jiang B.G."/>
            <person name="Yang W.F."/>
            <person name="Lam T.T."/>
            <person name="Chang Q.C."/>
            <person name="Ding S.J."/>
            <person name="Wang X.J."/>
            <person name="Zhu J.G."/>
            <person name="Ruan X.D."/>
            <person name="Zhao L."/>
            <person name="Wei J.T."/>
            <person name="Ye R.Z."/>
            <person name="Que T.C."/>
            <person name="Du C.H."/>
            <person name="Zhou Y.H."/>
            <person name="Cheng J.X."/>
            <person name="Dai P.F."/>
            <person name="Guo W.B."/>
            <person name="Han X.H."/>
            <person name="Huang E.J."/>
            <person name="Li L.F."/>
            <person name="Wei W."/>
            <person name="Gao Y.C."/>
            <person name="Liu J.Z."/>
            <person name="Shao H.Z."/>
            <person name="Wang X."/>
            <person name="Wang C.C."/>
            <person name="Yang T.C."/>
            <person name="Huo Q.B."/>
            <person name="Li W."/>
            <person name="Chen H.Y."/>
            <person name="Chen S.E."/>
            <person name="Zhou L.G."/>
            <person name="Ni X.B."/>
            <person name="Tian J.H."/>
            <person name="Sheng Y."/>
            <person name="Liu T."/>
            <person name="Pan Y.S."/>
            <person name="Xia L.Y."/>
            <person name="Li J."/>
            <person name="Zhao F."/>
            <person name="Cao W.C."/>
        </authorList>
    </citation>
    <scope>NUCLEOTIDE SEQUENCE</scope>
    <source>
        <strain evidence="2">Rmic-2018</strain>
    </source>
</reference>
<evidence type="ECO:0000256" key="1">
    <source>
        <dbReference type="SAM" id="MobiDB-lite"/>
    </source>
</evidence>
<proteinExistence type="predicted"/>
<reference evidence="2" key="2">
    <citation type="submission" date="2021-09" db="EMBL/GenBank/DDBJ databases">
        <authorList>
            <person name="Jia N."/>
            <person name="Wang J."/>
            <person name="Shi W."/>
            <person name="Du L."/>
            <person name="Sun Y."/>
            <person name="Zhan W."/>
            <person name="Jiang J."/>
            <person name="Wang Q."/>
            <person name="Zhang B."/>
            <person name="Ji P."/>
            <person name="Sakyi L.B."/>
            <person name="Cui X."/>
            <person name="Yuan T."/>
            <person name="Jiang B."/>
            <person name="Yang W."/>
            <person name="Lam T.T.-Y."/>
            <person name="Chang Q."/>
            <person name="Ding S."/>
            <person name="Wang X."/>
            <person name="Zhu J."/>
            <person name="Ruan X."/>
            <person name="Zhao L."/>
            <person name="Wei J."/>
            <person name="Que T."/>
            <person name="Du C."/>
            <person name="Cheng J."/>
            <person name="Dai P."/>
            <person name="Han X."/>
            <person name="Huang E."/>
            <person name="Gao Y."/>
            <person name="Liu J."/>
            <person name="Shao H."/>
            <person name="Ye R."/>
            <person name="Li L."/>
            <person name="Wei W."/>
            <person name="Wang X."/>
            <person name="Wang C."/>
            <person name="Huo Q."/>
            <person name="Li W."/>
            <person name="Guo W."/>
            <person name="Chen H."/>
            <person name="Chen S."/>
            <person name="Zhou L."/>
            <person name="Zhou L."/>
            <person name="Ni X."/>
            <person name="Tian J."/>
            <person name="Zhou Y."/>
            <person name="Sheng Y."/>
            <person name="Liu T."/>
            <person name="Pan Y."/>
            <person name="Xia L."/>
            <person name="Li J."/>
            <person name="Zhao F."/>
            <person name="Cao W."/>
        </authorList>
    </citation>
    <scope>NUCLEOTIDE SEQUENCE</scope>
    <source>
        <strain evidence="2">Rmic-2018</strain>
        <tissue evidence="2">Larvae</tissue>
    </source>
</reference>
<comment type="caution">
    <text evidence="2">The sequence shown here is derived from an EMBL/GenBank/DDBJ whole genome shotgun (WGS) entry which is preliminary data.</text>
</comment>
<protein>
    <submittedName>
        <fullName evidence="2">Uncharacterized protein</fullName>
    </submittedName>
</protein>
<gene>
    <name evidence="2" type="ORF">HPB51_004910</name>
</gene>
<organism evidence="2 3">
    <name type="scientific">Rhipicephalus microplus</name>
    <name type="common">Cattle tick</name>
    <name type="synonym">Boophilus microplus</name>
    <dbReference type="NCBI Taxonomy" id="6941"/>
    <lineage>
        <taxon>Eukaryota</taxon>
        <taxon>Metazoa</taxon>
        <taxon>Ecdysozoa</taxon>
        <taxon>Arthropoda</taxon>
        <taxon>Chelicerata</taxon>
        <taxon>Arachnida</taxon>
        <taxon>Acari</taxon>
        <taxon>Parasitiformes</taxon>
        <taxon>Ixodida</taxon>
        <taxon>Ixodoidea</taxon>
        <taxon>Ixodidae</taxon>
        <taxon>Rhipicephalinae</taxon>
        <taxon>Rhipicephalus</taxon>
        <taxon>Boophilus</taxon>
    </lineage>
</organism>
<name>A0A9J6E5L2_RHIMP</name>
<dbReference type="Proteomes" id="UP000821866">
    <property type="component" value="Chromosome 3"/>
</dbReference>
<accession>A0A9J6E5L2</accession>
<dbReference type="EMBL" id="JABSTU010000005">
    <property type="protein sequence ID" value="KAH8029875.1"/>
    <property type="molecule type" value="Genomic_DNA"/>
</dbReference>